<organism evidence="10 11">
    <name type="scientific">Sorghum bicolor</name>
    <name type="common">Sorghum</name>
    <name type="synonym">Sorghum vulgare</name>
    <dbReference type="NCBI Taxonomy" id="4558"/>
    <lineage>
        <taxon>Eukaryota</taxon>
        <taxon>Viridiplantae</taxon>
        <taxon>Streptophyta</taxon>
        <taxon>Embryophyta</taxon>
        <taxon>Tracheophyta</taxon>
        <taxon>Spermatophyta</taxon>
        <taxon>Magnoliopsida</taxon>
        <taxon>Liliopsida</taxon>
        <taxon>Poales</taxon>
        <taxon>Poaceae</taxon>
        <taxon>PACMAD clade</taxon>
        <taxon>Panicoideae</taxon>
        <taxon>Andropogonodae</taxon>
        <taxon>Andropogoneae</taxon>
        <taxon>Sorghinae</taxon>
        <taxon>Sorghum</taxon>
    </lineage>
</organism>
<keyword evidence="4" id="KW-0800">Toxin</keyword>
<dbReference type="PRINTS" id="PR00287">
    <property type="entry name" value="THIONIN"/>
</dbReference>
<dbReference type="Pfam" id="PF00321">
    <property type="entry name" value="Thionin"/>
    <property type="match status" value="1"/>
</dbReference>
<dbReference type="AlphaFoldDB" id="A0A921RZK5"/>
<dbReference type="InterPro" id="IPR001010">
    <property type="entry name" value="Thionin"/>
</dbReference>
<evidence type="ECO:0000313" key="10">
    <source>
        <dbReference type="EMBL" id="KAG0548520.1"/>
    </source>
</evidence>
<comment type="caution">
    <text evidence="10">The sequence shown here is derived from an EMBL/GenBank/DDBJ whole genome shotgun (WGS) entry which is preliminary data.</text>
</comment>
<dbReference type="Proteomes" id="UP000807115">
    <property type="component" value="Chromosome 1"/>
</dbReference>
<name>A0A921RZK5_SORBI</name>
<dbReference type="GO" id="GO:0005576">
    <property type="term" value="C:extracellular region"/>
    <property type="evidence" value="ECO:0007669"/>
    <property type="project" value="UniProtKB-SubCell"/>
</dbReference>
<evidence type="ECO:0000256" key="8">
    <source>
        <dbReference type="ARBA" id="ARBA00043965"/>
    </source>
</evidence>
<accession>A0A921RZK5</accession>
<reference evidence="10" key="2">
    <citation type="submission" date="2020-10" db="EMBL/GenBank/DDBJ databases">
        <authorList>
            <person name="Cooper E.A."/>
            <person name="Brenton Z.W."/>
            <person name="Flinn B.S."/>
            <person name="Jenkins J."/>
            <person name="Shu S."/>
            <person name="Flowers D."/>
            <person name="Luo F."/>
            <person name="Wang Y."/>
            <person name="Xia P."/>
            <person name="Barry K."/>
            <person name="Daum C."/>
            <person name="Lipzen A."/>
            <person name="Yoshinaga Y."/>
            <person name="Schmutz J."/>
            <person name="Saski C."/>
            <person name="Vermerris W."/>
            <person name="Kresovich S."/>
        </authorList>
    </citation>
    <scope>NUCLEOTIDE SEQUENCE</scope>
</reference>
<dbReference type="PANTHER" id="PTHR33920">
    <property type="entry name" value="THIONIN-2.1-RELATED"/>
    <property type="match status" value="1"/>
</dbReference>
<evidence type="ECO:0000256" key="3">
    <source>
        <dbReference type="ARBA" id="ARBA00022525"/>
    </source>
</evidence>
<evidence type="ECO:0000256" key="9">
    <source>
        <dbReference type="SAM" id="SignalP"/>
    </source>
</evidence>
<evidence type="ECO:0000256" key="6">
    <source>
        <dbReference type="ARBA" id="ARBA00022821"/>
    </source>
</evidence>
<protein>
    <recommendedName>
        <fullName evidence="12">Acidic protein</fullName>
    </recommendedName>
</protein>
<dbReference type="InterPro" id="IPR036391">
    <property type="entry name" value="Thionin-like_sf"/>
</dbReference>
<dbReference type="PANTHER" id="PTHR33920:SF2">
    <property type="entry name" value="THIONIN-2.1-RELATED"/>
    <property type="match status" value="1"/>
</dbReference>
<evidence type="ECO:0000256" key="4">
    <source>
        <dbReference type="ARBA" id="ARBA00022656"/>
    </source>
</evidence>
<comment type="subcellular location">
    <subcellularLocation>
        <location evidence="2">Secreted</location>
    </subcellularLocation>
</comment>
<evidence type="ECO:0000256" key="7">
    <source>
        <dbReference type="ARBA" id="ARBA00023157"/>
    </source>
</evidence>
<feature type="chain" id="PRO_5037772053" description="Acidic protein" evidence="9">
    <location>
        <begin position="28"/>
        <end position="140"/>
    </location>
</feature>
<dbReference type="Gene3D" id="3.30.1350.10">
    <property type="entry name" value="Thionin-like"/>
    <property type="match status" value="1"/>
</dbReference>
<dbReference type="OMA" id="SANEYCK"/>
<dbReference type="PROSITE" id="PS00271">
    <property type="entry name" value="THIONIN"/>
    <property type="match status" value="1"/>
</dbReference>
<sequence length="140" mass="15515">MDKTKSLVITMLILGLVLEQQGQAVHANKSCCPSRIARNMYNTCRFRGASRETCARFARCEIVQGKCKDPHYIDHQYSPYSDSEAADAVLEFCKSGCTSSVCNNIKTAALKEEEDDAVDRCGEACYRFCTKHVDAATNVS</sequence>
<dbReference type="Gramene" id="EER93809">
    <property type="protein sequence ID" value="EER93809"/>
    <property type="gene ID" value="SORBI_3001G165600"/>
</dbReference>
<keyword evidence="7" id="KW-1015">Disulfide bond</keyword>
<dbReference type="FunFam" id="3.30.1350.10:FF:000001">
    <property type="entry name" value="Hellethionin-D"/>
    <property type="match status" value="1"/>
</dbReference>
<feature type="signal peptide" evidence="9">
    <location>
        <begin position="1"/>
        <end position="27"/>
    </location>
</feature>
<evidence type="ECO:0000256" key="2">
    <source>
        <dbReference type="ARBA" id="ARBA00004613"/>
    </source>
</evidence>
<evidence type="ECO:0000256" key="5">
    <source>
        <dbReference type="ARBA" id="ARBA00022729"/>
    </source>
</evidence>
<evidence type="ECO:0000256" key="1">
    <source>
        <dbReference type="ARBA" id="ARBA00002847"/>
    </source>
</evidence>
<dbReference type="GO" id="GO:0006952">
    <property type="term" value="P:defense response"/>
    <property type="evidence" value="ECO:0007669"/>
    <property type="project" value="UniProtKB-KW"/>
</dbReference>
<keyword evidence="5 9" id="KW-0732">Signal</keyword>
<evidence type="ECO:0008006" key="12">
    <source>
        <dbReference type="Google" id="ProtNLM"/>
    </source>
</evidence>
<dbReference type="SUPFAM" id="SSF57429">
    <property type="entry name" value="Crambin-like"/>
    <property type="match status" value="1"/>
</dbReference>
<dbReference type="GO" id="GO:0090729">
    <property type="term" value="F:toxin activity"/>
    <property type="evidence" value="ECO:0007669"/>
    <property type="project" value="UniProtKB-KW"/>
</dbReference>
<keyword evidence="6" id="KW-0611">Plant defense</keyword>
<comment type="similarity">
    <text evidence="8">Belongs to the plant thionin (TC 1.C.44) family. 4 C-C subfamily.</text>
</comment>
<dbReference type="KEGG" id="sbi:8062503"/>
<comment type="function">
    <text evidence="1">Thionins are small plant proteins which are toxic to animal cells. They seem to exert their toxic effect at the level of the cell membrane. Their precise function is not known.</text>
</comment>
<reference evidence="10" key="1">
    <citation type="journal article" date="2019" name="BMC Genomics">
        <title>A new reference genome for Sorghum bicolor reveals high levels of sequence similarity between sweet and grain genotypes: implications for the genetics of sugar metabolism.</title>
        <authorList>
            <person name="Cooper E.A."/>
            <person name="Brenton Z.W."/>
            <person name="Flinn B.S."/>
            <person name="Jenkins J."/>
            <person name="Shu S."/>
            <person name="Flowers D."/>
            <person name="Luo F."/>
            <person name="Wang Y."/>
            <person name="Xia P."/>
            <person name="Barry K."/>
            <person name="Daum C."/>
            <person name="Lipzen A."/>
            <person name="Yoshinaga Y."/>
            <person name="Schmutz J."/>
            <person name="Saski C."/>
            <person name="Vermerris W."/>
            <person name="Kresovich S."/>
        </authorList>
    </citation>
    <scope>NUCLEOTIDE SEQUENCE</scope>
</reference>
<keyword evidence="3" id="KW-0964">Secreted</keyword>
<proteinExistence type="inferred from homology"/>
<dbReference type="OrthoDB" id="1094916at2759"/>
<dbReference type="EMBL" id="CM027680">
    <property type="protein sequence ID" value="KAG0548520.1"/>
    <property type="molecule type" value="Genomic_DNA"/>
</dbReference>
<gene>
    <name evidence="10" type="ORF">BDA96_01G173600</name>
</gene>
<evidence type="ECO:0000313" key="11">
    <source>
        <dbReference type="Proteomes" id="UP000807115"/>
    </source>
</evidence>